<evidence type="ECO:0000256" key="1">
    <source>
        <dbReference type="ARBA" id="ARBA00022737"/>
    </source>
</evidence>
<dbReference type="GO" id="GO:0030968">
    <property type="term" value="P:endoplasmic reticulum unfolded protein response"/>
    <property type="evidence" value="ECO:0007669"/>
    <property type="project" value="TreeGrafter"/>
</dbReference>
<evidence type="ECO:0000313" key="6">
    <source>
        <dbReference type="EMBL" id="ACB77555.1"/>
    </source>
</evidence>
<dbReference type="GO" id="GO:0000030">
    <property type="term" value="F:mannosyltransferase activity"/>
    <property type="evidence" value="ECO:0007669"/>
    <property type="project" value="TreeGrafter"/>
</dbReference>
<keyword evidence="1" id="KW-0677">Repeat</keyword>
<reference evidence="6 7" key="1">
    <citation type="journal article" date="2011" name="J. Bacteriol.">
        <title>Genome sequence of the verrucomicrobium Opitutus terrae PB90-1, an abundant inhabitant of rice paddy soil ecosystems.</title>
        <authorList>
            <person name="van Passel M.W."/>
            <person name="Kant R."/>
            <person name="Palva A."/>
            <person name="Copeland A."/>
            <person name="Lucas S."/>
            <person name="Lapidus A."/>
            <person name="Glavina del Rio T."/>
            <person name="Pitluck S."/>
            <person name="Goltsman E."/>
            <person name="Clum A."/>
            <person name="Sun H."/>
            <person name="Schmutz J."/>
            <person name="Larimer F.W."/>
            <person name="Land M.L."/>
            <person name="Hauser L."/>
            <person name="Kyrpides N."/>
            <person name="Mikhailova N."/>
            <person name="Richardson P.P."/>
            <person name="Janssen P.H."/>
            <person name="de Vos W.M."/>
            <person name="Smidt H."/>
        </authorList>
    </citation>
    <scope>NUCLEOTIDE SEQUENCE [LARGE SCALE GENOMIC DNA]</scope>
    <source>
        <strain evidence="7">DSM 11246 / JCM 15787 / PB90-1</strain>
    </source>
</reference>
<keyword evidence="5" id="KW-1133">Transmembrane helix</keyword>
<dbReference type="eggNOG" id="COG0457">
    <property type="taxonomic scope" value="Bacteria"/>
</dbReference>
<accession>B1ZP66</accession>
<keyword evidence="2 3" id="KW-0802">TPR repeat</keyword>
<feature type="transmembrane region" description="Helical" evidence="5">
    <location>
        <begin position="378"/>
        <end position="399"/>
    </location>
</feature>
<dbReference type="Pfam" id="PF13432">
    <property type="entry name" value="TPR_16"/>
    <property type="match status" value="4"/>
</dbReference>
<dbReference type="PANTHER" id="PTHR44227:SF3">
    <property type="entry name" value="PROTEIN O-MANNOSYL-TRANSFERASE TMTC4"/>
    <property type="match status" value="1"/>
</dbReference>
<dbReference type="InterPro" id="IPR019734">
    <property type="entry name" value="TPR_rpt"/>
</dbReference>
<evidence type="ECO:0000313" key="7">
    <source>
        <dbReference type="Proteomes" id="UP000007013"/>
    </source>
</evidence>
<organism evidence="6 7">
    <name type="scientific">Opitutus terrae (strain DSM 11246 / JCM 15787 / PB90-1)</name>
    <dbReference type="NCBI Taxonomy" id="452637"/>
    <lineage>
        <taxon>Bacteria</taxon>
        <taxon>Pseudomonadati</taxon>
        <taxon>Verrucomicrobiota</taxon>
        <taxon>Opitutia</taxon>
        <taxon>Opitutales</taxon>
        <taxon>Opitutaceae</taxon>
        <taxon>Opitutus</taxon>
    </lineage>
</organism>
<feature type="repeat" description="TPR" evidence="3">
    <location>
        <begin position="615"/>
        <end position="648"/>
    </location>
</feature>
<feature type="repeat" description="TPR" evidence="3">
    <location>
        <begin position="649"/>
        <end position="682"/>
    </location>
</feature>
<feature type="transmembrane region" description="Helical" evidence="5">
    <location>
        <begin position="411"/>
        <end position="432"/>
    </location>
</feature>
<protein>
    <submittedName>
        <fullName evidence="6">Tetratricopeptide TPR_2 repeat protein</fullName>
    </submittedName>
</protein>
<feature type="repeat" description="TPR" evidence="3">
    <location>
        <begin position="581"/>
        <end position="614"/>
    </location>
</feature>
<dbReference type="KEGG" id="ote:Oter_4282"/>
<keyword evidence="7" id="KW-1185">Reference proteome</keyword>
<evidence type="ECO:0000256" key="3">
    <source>
        <dbReference type="PROSITE-ProRule" id="PRU00339"/>
    </source>
</evidence>
<feature type="repeat" description="TPR" evidence="3">
    <location>
        <begin position="547"/>
        <end position="580"/>
    </location>
</feature>
<dbReference type="STRING" id="452637.Oter_4282"/>
<feature type="repeat" description="TPR" evidence="3">
    <location>
        <begin position="479"/>
        <end position="512"/>
    </location>
</feature>
<dbReference type="HOGENOM" id="CLU_011615_5_0_0"/>
<gene>
    <name evidence="6" type="ordered locus">Oter_4282</name>
</gene>
<dbReference type="Proteomes" id="UP000007013">
    <property type="component" value="Chromosome"/>
</dbReference>
<dbReference type="OrthoDB" id="182974at2"/>
<feature type="repeat" description="TPR" evidence="3">
    <location>
        <begin position="513"/>
        <end position="546"/>
    </location>
</feature>
<dbReference type="GO" id="GO:0035269">
    <property type="term" value="P:protein O-linked glycosylation via mannose"/>
    <property type="evidence" value="ECO:0007669"/>
    <property type="project" value="TreeGrafter"/>
</dbReference>
<feature type="transmembrane region" description="Helical" evidence="5">
    <location>
        <begin position="212"/>
        <end position="245"/>
    </location>
</feature>
<sequence length="715" mass="79339">MSSRPGSSSPSTPADPFALPARWLYPLLFLVALAAYWPALGGGVLWDDLGHLTRQDLRSFDGLGRIWFEIGATQQYYPLLHSAFWLEHRLWGDATLGYHLTNVFQHALVACLFAALLRRLAVPGAALAALLFALHPVGVESVAWISEQKNTLSAIFYLAAALAYLQWHGRPARESMLGVARGPDPARSPTETPAPPRSAPPLAWERGRPRPLFGYFFATFLFLCALLTKTVTATLPAALLVIFWWRRGKLGWRHDVVPLLPWFGLSIAGGALTAHFERTLIGAQGAAFDLGWIERGLLAGRVVWFYLGKLLWPAELSFIYPRWHVDATAWWQWLFPLATLAVLAVLWRIAHSGSQPSTLNSQLSAPALRRLGEGGRRAPLAAALLFGGTLFPVLGFFNVYPFVFSYVADHFQYLAALAVFALVAAAIAHAAVRWTRPAALSSAGVILLVLGALTWSQAAIYRDGFRLYRDTLAKNPDCWMAHNNLAMLLTESGRPAEAIPHLEQALRIRPDYPQAMSNLGDDLIRLGRSREAIPHLERALALQPDYVQAHNNLGTALLTLDRAAEAIAHFERAVQLDPRYTMAHYNLGLALAQTDRVREAIPHFERVVTLQPTHAHAELSLAYALASTDRFSESIRHFERALELEPDSVEAHQTYARMLARHGQLDQALPHFRAVVELMPQSGAAHRDLGFALRQLGRSDEAMPHFLEAQRLGER</sequence>
<dbReference type="EMBL" id="CP001032">
    <property type="protein sequence ID" value="ACB77555.1"/>
    <property type="molecule type" value="Genomic_DNA"/>
</dbReference>
<feature type="transmembrane region" description="Helical" evidence="5">
    <location>
        <begin position="330"/>
        <end position="350"/>
    </location>
</feature>
<feature type="transmembrane region" description="Helical" evidence="5">
    <location>
        <begin position="439"/>
        <end position="461"/>
    </location>
</feature>
<dbReference type="SMART" id="SM00028">
    <property type="entry name" value="TPR"/>
    <property type="match status" value="7"/>
</dbReference>
<keyword evidence="5" id="KW-0812">Transmembrane</keyword>
<dbReference type="PROSITE" id="PS50005">
    <property type="entry name" value="TPR"/>
    <property type="match status" value="6"/>
</dbReference>
<keyword evidence="5" id="KW-0472">Membrane</keyword>
<proteinExistence type="predicted"/>
<dbReference type="PANTHER" id="PTHR44227">
    <property type="match status" value="1"/>
</dbReference>
<dbReference type="AlphaFoldDB" id="B1ZP66"/>
<evidence type="ECO:0000256" key="2">
    <source>
        <dbReference type="ARBA" id="ARBA00022803"/>
    </source>
</evidence>
<dbReference type="InterPro" id="IPR052346">
    <property type="entry name" value="O-mannosyl-transferase_TMTC"/>
</dbReference>
<dbReference type="PROSITE" id="PS50293">
    <property type="entry name" value="TPR_REGION"/>
    <property type="match status" value="1"/>
</dbReference>
<evidence type="ECO:0000256" key="4">
    <source>
        <dbReference type="SAM" id="MobiDB-lite"/>
    </source>
</evidence>
<dbReference type="Gene3D" id="1.25.40.10">
    <property type="entry name" value="Tetratricopeptide repeat domain"/>
    <property type="match status" value="3"/>
</dbReference>
<dbReference type="SUPFAM" id="SSF48452">
    <property type="entry name" value="TPR-like"/>
    <property type="match status" value="2"/>
</dbReference>
<dbReference type="InterPro" id="IPR011990">
    <property type="entry name" value="TPR-like_helical_dom_sf"/>
</dbReference>
<feature type="transmembrane region" description="Helical" evidence="5">
    <location>
        <begin position="23"/>
        <end position="46"/>
    </location>
</feature>
<feature type="region of interest" description="Disordered" evidence="4">
    <location>
        <begin position="178"/>
        <end position="203"/>
    </location>
</feature>
<evidence type="ECO:0000256" key="5">
    <source>
        <dbReference type="SAM" id="Phobius"/>
    </source>
</evidence>
<feature type="transmembrane region" description="Helical" evidence="5">
    <location>
        <begin position="257"/>
        <end position="274"/>
    </location>
</feature>
<dbReference type="RefSeq" id="WP_012377082.1">
    <property type="nucleotide sequence ID" value="NC_010571.1"/>
</dbReference>
<name>B1ZP66_OPITP</name>